<protein>
    <submittedName>
        <fullName evidence="1">SMI1/KNR4 family protein</fullName>
    </submittedName>
</protein>
<dbReference type="RefSeq" id="WP_246173710.1">
    <property type="nucleotide sequence ID" value="NZ_CP042425.1"/>
</dbReference>
<proteinExistence type="predicted"/>
<dbReference type="EMBL" id="CP042425">
    <property type="protein sequence ID" value="QEL15610.1"/>
    <property type="molecule type" value="Genomic_DNA"/>
</dbReference>
<dbReference type="AlphaFoldDB" id="A0A5C1AA53"/>
<accession>A0A5C1AA53</accession>
<evidence type="ECO:0000313" key="1">
    <source>
        <dbReference type="EMBL" id="QEL15610.1"/>
    </source>
</evidence>
<reference evidence="2" key="1">
    <citation type="submission" date="2019-08" db="EMBL/GenBank/DDBJ databases">
        <title>Limnoglobus roseus gen. nov., sp. nov., a novel freshwater planctomycete with a giant genome from the family Gemmataceae.</title>
        <authorList>
            <person name="Kulichevskaya I.S."/>
            <person name="Naumoff D.G."/>
            <person name="Miroshnikov K."/>
            <person name="Ivanova A."/>
            <person name="Philippov D.A."/>
            <person name="Hakobyan A."/>
            <person name="Rijpstra I.C."/>
            <person name="Sinninghe Damste J.S."/>
            <person name="Liesack W."/>
            <person name="Dedysh S.N."/>
        </authorList>
    </citation>
    <scope>NUCLEOTIDE SEQUENCE [LARGE SCALE GENOMIC DNA]</scope>
    <source>
        <strain evidence="2">PX52</strain>
    </source>
</reference>
<gene>
    <name evidence="1" type="ORF">PX52LOC_02543</name>
</gene>
<dbReference type="Proteomes" id="UP000324974">
    <property type="component" value="Chromosome"/>
</dbReference>
<sequence>MTEAEWLAATDPTPMLHFLKAKTSARKLRLFAVACCRTVWERAKDEQFYGCLETVERFADGLAADADLRSVFERTRKARRISTSGRVCMSYAVNKASHKPLSIHDVDAVADACAGVPFWAAKETPSVDFDAFRLSCNAEYVKQTGLVADVFGNPFRHVTVDPTWLTSTAVAIAHGIYDERAFDRLPILADALQDAGCEDADVLGHCRGDGVHVRGCWVVDGVLGKG</sequence>
<keyword evidence="2" id="KW-1185">Reference proteome</keyword>
<organism evidence="1 2">
    <name type="scientific">Limnoglobus roseus</name>
    <dbReference type="NCBI Taxonomy" id="2598579"/>
    <lineage>
        <taxon>Bacteria</taxon>
        <taxon>Pseudomonadati</taxon>
        <taxon>Planctomycetota</taxon>
        <taxon>Planctomycetia</taxon>
        <taxon>Gemmatales</taxon>
        <taxon>Gemmataceae</taxon>
        <taxon>Limnoglobus</taxon>
    </lineage>
</organism>
<dbReference type="KEGG" id="lrs:PX52LOC_02543"/>
<evidence type="ECO:0000313" key="2">
    <source>
        <dbReference type="Proteomes" id="UP000324974"/>
    </source>
</evidence>
<name>A0A5C1AA53_9BACT</name>